<keyword evidence="2" id="KW-1185">Reference proteome</keyword>
<name>A0A7W3PA66_9ACTN</name>
<comment type="caution">
    <text evidence="1">The sequence shown here is derived from an EMBL/GenBank/DDBJ whole genome shotgun (WGS) entry which is preliminary data.</text>
</comment>
<evidence type="ECO:0000313" key="1">
    <source>
        <dbReference type="EMBL" id="MBA8804176.1"/>
    </source>
</evidence>
<gene>
    <name evidence="1" type="ORF">FB382_002467</name>
</gene>
<dbReference type="RefSeq" id="WP_182539529.1">
    <property type="nucleotide sequence ID" value="NZ_JACGXA010000001.1"/>
</dbReference>
<evidence type="ECO:0000313" key="2">
    <source>
        <dbReference type="Proteomes" id="UP000580910"/>
    </source>
</evidence>
<protein>
    <submittedName>
        <fullName evidence="1">Uncharacterized protein</fullName>
    </submittedName>
</protein>
<sequence>MNTIRRLTNIASAATIAATLTACGSQTEAPQGRASAITDGCSQTVPKLVENQQFSPAEARLSGVPRSVAIKLNPVDDTTRSTPYFRTAIDGMAPEGQTQDLSGVTDVFYSKSTVDGSRPGDALQAGAVVLRTYPESDSAPLSEVMFKQFPERALAVTVGQFQAALTWDDPDDTGTRAHRITWRDGRQDYVLIAVRDPEAMVALARSVVCP</sequence>
<dbReference type="EMBL" id="JACGXA010000001">
    <property type="protein sequence ID" value="MBA8804176.1"/>
    <property type="molecule type" value="Genomic_DNA"/>
</dbReference>
<proteinExistence type="predicted"/>
<reference evidence="1 2" key="1">
    <citation type="submission" date="2020-07" db="EMBL/GenBank/DDBJ databases">
        <title>Sequencing the genomes of 1000 actinobacteria strains.</title>
        <authorList>
            <person name="Klenk H.-P."/>
        </authorList>
    </citation>
    <scope>NUCLEOTIDE SEQUENCE [LARGE SCALE GENOMIC DNA]</scope>
    <source>
        <strain evidence="1 2">DSM 21349</strain>
    </source>
</reference>
<organism evidence="1 2">
    <name type="scientific">Nocardioides ginsengisegetis</name>
    <dbReference type="NCBI Taxonomy" id="661491"/>
    <lineage>
        <taxon>Bacteria</taxon>
        <taxon>Bacillati</taxon>
        <taxon>Actinomycetota</taxon>
        <taxon>Actinomycetes</taxon>
        <taxon>Propionibacteriales</taxon>
        <taxon>Nocardioidaceae</taxon>
        <taxon>Nocardioides</taxon>
    </lineage>
</organism>
<dbReference type="AlphaFoldDB" id="A0A7W3PA66"/>
<dbReference type="Proteomes" id="UP000580910">
    <property type="component" value="Unassembled WGS sequence"/>
</dbReference>
<accession>A0A7W3PA66</accession>
<dbReference type="PROSITE" id="PS51257">
    <property type="entry name" value="PROKAR_LIPOPROTEIN"/>
    <property type="match status" value="1"/>
</dbReference>